<evidence type="ECO:0000256" key="1">
    <source>
        <dbReference type="ARBA" id="ARBA00023172"/>
    </source>
</evidence>
<evidence type="ECO:0000259" key="2">
    <source>
        <dbReference type="PROSITE" id="PS50994"/>
    </source>
</evidence>
<dbReference type="RefSeq" id="WP_191751384.1">
    <property type="nucleotide sequence ID" value="NZ_JACSQZ010000130.1"/>
</dbReference>
<keyword evidence="1" id="KW-0233">DNA recombination</keyword>
<accession>A0ABR8Q8E7</accession>
<keyword evidence="4" id="KW-1185">Reference proteome</keyword>
<dbReference type="InterPro" id="IPR025246">
    <property type="entry name" value="IS30-like_HTH"/>
</dbReference>
<dbReference type="InterPro" id="IPR051917">
    <property type="entry name" value="Transposase-Integrase"/>
</dbReference>
<dbReference type="InterPro" id="IPR001584">
    <property type="entry name" value="Integrase_cat-core"/>
</dbReference>
<feature type="domain" description="Integrase catalytic" evidence="2">
    <location>
        <begin position="183"/>
        <end position="343"/>
    </location>
</feature>
<sequence length="349" mass="40894">MDYNKNTTNSKKNKHLTFQERCFIEIRLKDKWSAYKIAKVINRPINTVLNEIRRGTVSQIKFGNKVDRYFAEVGDRVYTENRQNSKSKYKILKCKKFLDFVNEKVSKDNWSLDACFGDSIINNRFQRSEMVCTKTLYSYVDLGFMNVKNSDLPIKLRINKKKRVSRLNKIKLGRSIEERDKSIDTKEEFGHWEIDTVIGAKSNKDNVLLTIVERNTLNSIHRKIKSKTADAVLSEIIKLKNEFGSKFSEVFKTITSDNGLEFSSLSKIETFSDTKVYFTHPYSSFERGCNERHNGLIRRFIPKGKLISKYGVDEIAYIEDWCNTLPRRKLNYKTPQELFDNQLDLIYST</sequence>
<protein>
    <submittedName>
        <fullName evidence="3">IS30 family transposase</fullName>
    </submittedName>
</protein>
<organism evidence="3 4">
    <name type="scientific">Clostridium gallinarum</name>
    <dbReference type="NCBI Taxonomy" id="2762246"/>
    <lineage>
        <taxon>Bacteria</taxon>
        <taxon>Bacillati</taxon>
        <taxon>Bacillota</taxon>
        <taxon>Clostridia</taxon>
        <taxon>Eubacteriales</taxon>
        <taxon>Clostridiaceae</taxon>
        <taxon>Clostridium</taxon>
    </lineage>
</organism>
<dbReference type="Proteomes" id="UP000640335">
    <property type="component" value="Unassembled WGS sequence"/>
</dbReference>
<evidence type="ECO:0000313" key="3">
    <source>
        <dbReference type="EMBL" id="MBD7916650.1"/>
    </source>
</evidence>
<dbReference type="PANTHER" id="PTHR10948">
    <property type="entry name" value="TRANSPOSASE"/>
    <property type="match status" value="1"/>
</dbReference>
<evidence type="ECO:0000313" key="4">
    <source>
        <dbReference type="Proteomes" id="UP000640335"/>
    </source>
</evidence>
<proteinExistence type="predicted"/>
<dbReference type="InterPro" id="IPR012337">
    <property type="entry name" value="RNaseH-like_sf"/>
</dbReference>
<dbReference type="InterPro" id="IPR053392">
    <property type="entry name" value="Transposase_IS30-like"/>
</dbReference>
<dbReference type="EMBL" id="JACSQZ010000130">
    <property type="protein sequence ID" value="MBD7916650.1"/>
    <property type="molecule type" value="Genomic_DNA"/>
</dbReference>
<dbReference type="SUPFAM" id="SSF53098">
    <property type="entry name" value="Ribonuclease H-like"/>
    <property type="match status" value="1"/>
</dbReference>
<dbReference type="PANTHER" id="PTHR10948:SF23">
    <property type="entry name" value="TRANSPOSASE INSI FOR INSERTION SEQUENCE ELEMENT IS30A-RELATED"/>
    <property type="match status" value="1"/>
</dbReference>
<dbReference type="NCBIfam" id="NF033563">
    <property type="entry name" value="transpos_IS30"/>
    <property type="match status" value="1"/>
</dbReference>
<dbReference type="PROSITE" id="PS50994">
    <property type="entry name" value="INTEGRASE"/>
    <property type="match status" value="1"/>
</dbReference>
<reference evidence="3 4" key="1">
    <citation type="submission" date="2020-08" db="EMBL/GenBank/DDBJ databases">
        <title>A Genomic Blueprint of the Chicken Gut Microbiome.</title>
        <authorList>
            <person name="Gilroy R."/>
            <person name="Ravi A."/>
            <person name="Getino M."/>
            <person name="Pursley I."/>
            <person name="Horton D.L."/>
            <person name="Alikhan N.-F."/>
            <person name="Baker D."/>
            <person name="Gharbi K."/>
            <person name="Hall N."/>
            <person name="Watson M."/>
            <person name="Adriaenssens E.M."/>
            <person name="Foster-Nyarko E."/>
            <person name="Jarju S."/>
            <person name="Secka A."/>
            <person name="Antonio M."/>
            <person name="Oren A."/>
            <person name="Chaudhuri R."/>
            <person name="La Ragione R.M."/>
            <person name="Hildebrand F."/>
            <person name="Pallen M.J."/>
        </authorList>
    </citation>
    <scope>NUCLEOTIDE SEQUENCE [LARGE SCALE GENOMIC DNA]</scope>
    <source>
        <strain evidence="3 4">Sa3CUN1</strain>
    </source>
</reference>
<gene>
    <name evidence="3" type="ORF">H9660_16100</name>
</gene>
<dbReference type="Gene3D" id="3.30.420.10">
    <property type="entry name" value="Ribonuclease H-like superfamily/Ribonuclease H"/>
    <property type="match status" value="1"/>
</dbReference>
<dbReference type="InterPro" id="IPR036397">
    <property type="entry name" value="RNaseH_sf"/>
</dbReference>
<comment type="caution">
    <text evidence="3">The sequence shown here is derived from an EMBL/GenBank/DDBJ whole genome shotgun (WGS) entry which is preliminary data.</text>
</comment>
<dbReference type="Pfam" id="PF13936">
    <property type="entry name" value="HTH_38"/>
    <property type="match status" value="1"/>
</dbReference>
<name>A0ABR8Q8E7_9CLOT</name>